<name>A0A4R5K5U6_9MICC</name>
<dbReference type="InterPro" id="IPR050281">
    <property type="entry name" value="Flavin_monoamine_oxidase"/>
</dbReference>
<dbReference type="Pfam" id="PF01593">
    <property type="entry name" value="Amino_oxidase"/>
    <property type="match status" value="1"/>
</dbReference>
<dbReference type="InterPro" id="IPR036188">
    <property type="entry name" value="FAD/NAD-bd_sf"/>
</dbReference>
<protein>
    <submittedName>
        <fullName evidence="4">FAD-dependent oxidoreductase</fullName>
    </submittedName>
</protein>
<proteinExistence type="inferred from homology"/>
<keyword evidence="5" id="KW-1185">Reference proteome</keyword>
<reference evidence="4 5" key="1">
    <citation type="submission" date="2019-03" db="EMBL/GenBank/DDBJ databases">
        <title>Whole genome sequence of Arthrobacter sp JH1-1.</title>
        <authorList>
            <person name="Trinh H.N."/>
        </authorList>
    </citation>
    <scope>NUCLEOTIDE SEQUENCE [LARGE SCALE GENOMIC DNA]</scope>
    <source>
        <strain evidence="4 5">JH1-1</strain>
    </source>
</reference>
<evidence type="ECO:0000313" key="5">
    <source>
        <dbReference type="Proteomes" id="UP000295511"/>
    </source>
</evidence>
<dbReference type="InterPro" id="IPR002937">
    <property type="entry name" value="Amino_oxidase"/>
</dbReference>
<accession>A0A4R5K5U6</accession>
<dbReference type="PANTHER" id="PTHR10742:SF386">
    <property type="entry name" value="LYSINE-SPECIFIC HISTONE DEMETHYLASE 1A"/>
    <property type="match status" value="1"/>
</dbReference>
<dbReference type="GO" id="GO:0003682">
    <property type="term" value="F:chromatin binding"/>
    <property type="evidence" value="ECO:0007669"/>
    <property type="project" value="TreeGrafter"/>
</dbReference>
<evidence type="ECO:0000256" key="2">
    <source>
        <dbReference type="ARBA" id="ARBA00023002"/>
    </source>
</evidence>
<evidence type="ECO:0000313" key="4">
    <source>
        <dbReference type="EMBL" id="TDF88848.1"/>
    </source>
</evidence>
<comment type="caution">
    <text evidence="4">The sequence shown here is derived from an EMBL/GenBank/DDBJ whole genome shotgun (WGS) entry which is preliminary data.</text>
</comment>
<sequence>MADEPVFVGAFEKRNNRIIEEEPKLHDVIIVGGGAAGLGTAYYLKDSGLDVLVLESGHEVGGRSHTVPLAGTSANSGAMFVYKGTKSEELVHELGIETVPFLPTTYGIHVNGKTVVAESNEDVVAGLNLSESEKTELIKFIDASLTEYQDYVNGQTSVDALGKLSDETVAERIRDLQPAVRDVISTAIRGGAVGDPANLSAKYALRYFASYLAREKDNRLFALDGMQAIPRTILKHLPEDAVRYNTRVADVALRQDDGVYEVSVQTGSGTAEPGEEKLLARHVVLAVPGPVVPEIVKDLPDWKTSALQRVASPGSTTLNIVADVEGLPEVKDWAIIITVGMPFDAIINPVPGGTEQTSRENIVQLTCYGNSSGYLPGFADDEEKVAEWMEDFYTVAPQLRGRVLGVHAQTWQHCFALLSPERATALPELQRSIGSLHFAGDYTSETAGTHGAYTEGERVASLIRAAAAVAG</sequence>
<dbReference type="AlphaFoldDB" id="A0A4R5K5U6"/>
<evidence type="ECO:0000256" key="1">
    <source>
        <dbReference type="ARBA" id="ARBA00005995"/>
    </source>
</evidence>
<dbReference type="EMBL" id="SMRU01000043">
    <property type="protein sequence ID" value="TDF88848.1"/>
    <property type="molecule type" value="Genomic_DNA"/>
</dbReference>
<dbReference type="OrthoDB" id="4904210at2"/>
<evidence type="ECO:0000259" key="3">
    <source>
        <dbReference type="Pfam" id="PF01593"/>
    </source>
</evidence>
<dbReference type="Proteomes" id="UP000295511">
    <property type="component" value="Unassembled WGS sequence"/>
</dbReference>
<organism evidence="4 5">
    <name type="scientific">Arthrobacter terricola</name>
    <dbReference type="NCBI Taxonomy" id="2547396"/>
    <lineage>
        <taxon>Bacteria</taxon>
        <taxon>Bacillati</taxon>
        <taxon>Actinomycetota</taxon>
        <taxon>Actinomycetes</taxon>
        <taxon>Micrococcales</taxon>
        <taxon>Micrococcaceae</taxon>
        <taxon>Arthrobacter</taxon>
    </lineage>
</organism>
<comment type="similarity">
    <text evidence="1">Belongs to the flavin monoamine oxidase family.</text>
</comment>
<dbReference type="GO" id="GO:0050660">
    <property type="term" value="F:flavin adenine dinucleotide binding"/>
    <property type="evidence" value="ECO:0007669"/>
    <property type="project" value="TreeGrafter"/>
</dbReference>
<keyword evidence="2" id="KW-0560">Oxidoreductase</keyword>
<feature type="domain" description="Amine oxidase" evidence="3">
    <location>
        <begin position="36"/>
        <end position="463"/>
    </location>
</feature>
<dbReference type="PANTHER" id="PTHR10742">
    <property type="entry name" value="FLAVIN MONOAMINE OXIDASE"/>
    <property type="match status" value="1"/>
</dbReference>
<gene>
    <name evidence="4" type="ORF">E1809_23595</name>
</gene>
<dbReference type="SUPFAM" id="SSF51905">
    <property type="entry name" value="FAD/NAD(P)-binding domain"/>
    <property type="match status" value="1"/>
</dbReference>
<dbReference type="GO" id="GO:0016491">
    <property type="term" value="F:oxidoreductase activity"/>
    <property type="evidence" value="ECO:0007669"/>
    <property type="project" value="UniProtKB-KW"/>
</dbReference>
<dbReference type="Gene3D" id="3.50.50.60">
    <property type="entry name" value="FAD/NAD(P)-binding domain"/>
    <property type="match status" value="1"/>
</dbReference>
<dbReference type="GO" id="GO:0006338">
    <property type="term" value="P:chromatin remodeling"/>
    <property type="evidence" value="ECO:0007669"/>
    <property type="project" value="TreeGrafter"/>
</dbReference>